<keyword evidence="5" id="KW-0547">Nucleotide-binding</keyword>
<dbReference type="InterPro" id="IPR000014">
    <property type="entry name" value="PAS"/>
</dbReference>
<dbReference type="SMART" id="SM00086">
    <property type="entry name" value="PAC"/>
    <property type="match status" value="2"/>
</dbReference>
<organism evidence="12 13">
    <name type="scientific">Halalkalibaculum roseum</name>
    <dbReference type="NCBI Taxonomy" id="2709311"/>
    <lineage>
        <taxon>Bacteria</taxon>
        <taxon>Pseudomonadati</taxon>
        <taxon>Balneolota</taxon>
        <taxon>Balneolia</taxon>
        <taxon>Balneolales</taxon>
        <taxon>Balneolaceae</taxon>
        <taxon>Halalkalibaculum</taxon>
    </lineage>
</organism>
<reference evidence="12 13" key="1">
    <citation type="submission" date="2020-02" db="EMBL/GenBank/DDBJ databases">
        <title>Balneolaceae bacterium YR4-1, complete genome.</title>
        <authorList>
            <person name="Li Y."/>
            <person name="Wu S."/>
        </authorList>
    </citation>
    <scope>NUCLEOTIDE SEQUENCE [LARGE SCALE GENOMIC DNA]</scope>
    <source>
        <strain evidence="12 13">YR4-1</strain>
    </source>
</reference>
<dbReference type="InterPro" id="IPR010921">
    <property type="entry name" value="Trp_repressor/repl_initiator"/>
</dbReference>
<dbReference type="Pfam" id="PF12860">
    <property type="entry name" value="PAS_7"/>
    <property type="match status" value="1"/>
</dbReference>
<feature type="domain" description="PAC" evidence="11">
    <location>
        <begin position="400"/>
        <end position="452"/>
    </location>
</feature>
<evidence type="ECO:0000256" key="5">
    <source>
        <dbReference type="ARBA" id="ARBA00022741"/>
    </source>
</evidence>
<protein>
    <recommendedName>
        <fullName evidence="2">histidine kinase</fullName>
        <ecNumber evidence="2">2.7.13.3</ecNumber>
    </recommendedName>
</protein>
<evidence type="ECO:0000256" key="7">
    <source>
        <dbReference type="ARBA" id="ARBA00022840"/>
    </source>
</evidence>
<accession>A0A6M1SSA9</accession>
<evidence type="ECO:0000256" key="8">
    <source>
        <dbReference type="ARBA" id="ARBA00023026"/>
    </source>
</evidence>
<dbReference type="InterPro" id="IPR011495">
    <property type="entry name" value="Sig_transdc_His_kin_sub2_dim/P"/>
</dbReference>
<feature type="domain" description="PAS" evidence="10">
    <location>
        <begin position="326"/>
        <end position="396"/>
    </location>
</feature>
<dbReference type="NCBIfam" id="TIGR00229">
    <property type="entry name" value="sensory_box"/>
    <property type="match status" value="2"/>
</dbReference>
<keyword evidence="8" id="KW-0843">Virulence</keyword>
<dbReference type="CDD" id="cd00130">
    <property type="entry name" value="PAS"/>
    <property type="match status" value="2"/>
</dbReference>
<evidence type="ECO:0000256" key="1">
    <source>
        <dbReference type="ARBA" id="ARBA00000085"/>
    </source>
</evidence>
<name>A0A6M1SSA9_9BACT</name>
<dbReference type="InterPro" id="IPR000700">
    <property type="entry name" value="PAS-assoc_C"/>
</dbReference>
<keyword evidence="3" id="KW-0597">Phosphoprotein</keyword>
<keyword evidence="7" id="KW-0067">ATP-binding</keyword>
<dbReference type="SUPFAM" id="SSF48295">
    <property type="entry name" value="TrpR-like"/>
    <property type="match status" value="1"/>
</dbReference>
<dbReference type="Pfam" id="PF13426">
    <property type="entry name" value="PAS_9"/>
    <property type="match status" value="1"/>
</dbReference>
<gene>
    <name evidence="12" type="ORF">G3570_15020</name>
</gene>
<dbReference type="Gene3D" id="3.30.565.10">
    <property type="entry name" value="Histidine kinase-like ATPase, C-terminal domain"/>
    <property type="match status" value="1"/>
</dbReference>
<evidence type="ECO:0000256" key="2">
    <source>
        <dbReference type="ARBA" id="ARBA00012438"/>
    </source>
</evidence>
<dbReference type="Gene3D" id="3.30.450.20">
    <property type="entry name" value="PAS domain"/>
    <property type="match status" value="3"/>
</dbReference>
<dbReference type="GO" id="GO:0005524">
    <property type="term" value="F:ATP binding"/>
    <property type="evidence" value="ECO:0007669"/>
    <property type="project" value="UniProtKB-KW"/>
</dbReference>
<dbReference type="RefSeq" id="WP_165143651.1">
    <property type="nucleotide sequence ID" value="NZ_JAALLT010000004.1"/>
</dbReference>
<dbReference type="InterPro" id="IPR005467">
    <property type="entry name" value="His_kinase_dom"/>
</dbReference>
<dbReference type="AlphaFoldDB" id="A0A6M1SSA9"/>
<evidence type="ECO:0000259" key="11">
    <source>
        <dbReference type="PROSITE" id="PS50113"/>
    </source>
</evidence>
<evidence type="ECO:0000313" key="12">
    <source>
        <dbReference type="EMBL" id="NGP77959.1"/>
    </source>
</evidence>
<keyword evidence="4" id="KW-0808">Transferase</keyword>
<dbReference type="SUPFAM" id="SSF55785">
    <property type="entry name" value="PYP-like sensor domain (PAS domain)"/>
    <property type="match status" value="3"/>
</dbReference>
<dbReference type="InterPro" id="IPR035965">
    <property type="entry name" value="PAS-like_dom_sf"/>
</dbReference>
<dbReference type="SUPFAM" id="SSF55874">
    <property type="entry name" value="ATPase domain of HSP90 chaperone/DNA topoisomerase II/histidine kinase"/>
    <property type="match status" value="1"/>
</dbReference>
<proteinExistence type="predicted"/>
<feature type="domain" description="Histidine kinase" evidence="9">
    <location>
        <begin position="463"/>
        <end position="657"/>
    </location>
</feature>
<dbReference type="InterPro" id="IPR001610">
    <property type="entry name" value="PAC"/>
</dbReference>
<dbReference type="Pfam" id="PF07568">
    <property type="entry name" value="HisKA_2"/>
    <property type="match status" value="1"/>
</dbReference>
<dbReference type="PANTHER" id="PTHR41523">
    <property type="entry name" value="TWO-COMPONENT SYSTEM SENSOR PROTEIN"/>
    <property type="match status" value="1"/>
</dbReference>
<dbReference type="InterPro" id="IPR003594">
    <property type="entry name" value="HATPase_dom"/>
</dbReference>
<dbReference type="SMART" id="SM00091">
    <property type="entry name" value="PAS"/>
    <property type="match status" value="3"/>
</dbReference>
<evidence type="ECO:0000313" key="13">
    <source>
        <dbReference type="Proteomes" id="UP000473278"/>
    </source>
</evidence>
<evidence type="ECO:0000259" key="9">
    <source>
        <dbReference type="PROSITE" id="PS50109"/>
    </source>
</evidence>
<keyword evidence="6" id="KW-0418">Kinase</keyword>
<comment type="caution">
    <text evidence="12">The sequence shown here is derived from an EMBL/GenBank/DDBJ whole genome shotgun (WGS) entry which is preliminary data.</text>
</comment>
<dbReference type="GO" id="GO:0006355">
    <property type="term" value="P:regulation of DNA-templated transcription"/>
    <property type="evidence" value="ECO:0007669"/>
    <property type="project" value="InterPro"/>
</dbReference>
<dbReference type="GO" id="GO:0043565">
    <property type="term" value="F:sequence-specific DNA binding"/>
    <property type="evidence" value="ECO:0007669"/>
    <property type="project" value="InterPro"/>
</dbReference>
<dbReference type="SMART" id="SM00387">
    <property type="entry name" value="HATPase_c"/>
    <property type="match status" value="1"/>
</dbReference>
<dbReference type="InterPro" id="IPR013767">
    <property type="entry name" value="PAS_fold"/>
</dbReference>
<evidence type="ECO:0000256" key="6">
    <source>
        <dbReference type="ARBA" id="ARBA00022777"/>
    </source>
</evidence>
<sequence length="660" mass="76138">MENKKYTYYGNQFKARVALAALKGTPLSELSEEHEVSEQEIKSWVKRLEDRAELIFLEEEEERSFPDTVDSEIRDYAALLRTTLEATPNGILVVDLDMNIIAYNNYCLKMWQVPEHVAAIGKLDKVMEYILPQLKYPEKYKEDFKSIYENPEAENRKILEFKDGRVFQRHSIPFLQSGEIKGRVTSFADITDFKQAQDKLERFSNLLNSITTNVNEGILRSTPEKGLIFVNDAFVRMFGYDSKKEVLQIKPEQFYADQKHRWELVEILKQKGKIRNEEVLFKRKDGSTFYGLENCTISKEGDQIYIDAVINDINERKITEEALRESEEKYRTILENIEDGYFETDLEGNFTFVNPAVSKILGYSESELLGMNNREYMDDENAKKVFSTFNEVFRNGVPQKGFDWMLQKSDGSKIYVEASFNLRRDAEGEPIGFRGIVRDITNRKEREEKIKDSLREKEVLLGEIHHRVKNNLAVISGLLYLQAEKTELEAGRNLLQQSQGRINSMALIHELLYENQNFSGIDPGKYIEQLINHISSNLNVRDKDIAISVQTADLQLDMNNAIPCALLINELLTNAYKYAFTGRDEGRISVTIYREEGYNHIEVKDDGVGIPDSYIRGEGEEGLGMSLVRILTQQLKGTLSIENDNGTQFRISFPAERDME</sequence>
<dbReference type="PROSITE" id="PS50113">
    <property type="entry name" value="PAC"/>
    <property type="match status" value="2"/>
</dbReference>
<comment type="catalytic activity">
    <reaction evidence="1">
        <text>ATP + protein L-histidine = ADP + protein N-phospho-L-histidine.</text>
        <dbReference type="EC" id="2.7.13.3"/>
    </reaction>
</comment>
<dbReference type="PROSITE" id="PS50109">
    <property type="entry name" value="HIS_KIN"/>
    <property type="match status" value="1"/>
</dbReference>
<dbReference type="Pfam" id="PF00989">
    <property type="entry name" value="PAS"/>
    <property type="match status" value="1"/>
</dbReference>
<dbReference type="EC" id="2.7.13.3" evidence="2"/>
<feature type="domain" description="PAC" evidence="11">
    <location>
        <begin position="275"/>
        <end position="325"/>
    </location>
</feature>
<dbReference type="Proteomes" id="UP000473278">
    <property type="component" value="Unassembled WGS sequence"/>
</dbReference>
<evidence type="ECO:0000259" key="10">
    <source>
        <dbReference type="PROSITE" id="PS50112"/>
    </source>
</evidence>
<keyword evidence="13" id="KW-1185">Reference proteome</keyword>
<dbReference type="PROSITE" id="PS50112">
    <property type="entry name" value="PAS"/>
    <property type="match status" value="1"/>
</dbReference>
<dbReference type="Pfam" id="PF02518">
    <property type="entry name" value="HATPase_c"/>
    <property type="match status" value="1"/>
</dbReference>
<evidence type="ECO:0000256" key="3">
    <source>
        <dbReference type="ARBA" id="ARBA00022553"/>
    </source>
</evidence>
<evidence type="ECO:0000256" key="4">
    <source>
        <dbReference type="ARBA" id="ARBA00022679"/>
    </source>
</evidence>
<dbReference type="InterPro" id="IPR036890">
    <property type="entry name" value="HATPase_C_sf"/>
</dbReference>
<dbReference type="GO" id="GO:0004673">
    <property type="term" value="F:protein histidine kinase activity"/>
    <property type="evidence" value="ECO:0007669"/>
    <property type="project" value="UniProtKB-EC"/>
</dbReference>
<dbReference type="PANTHER" id="PTHR41523:SF8">
    <property type="entry name" value="ETHYLENE RESPONSE SENSOR PROTEIN"/>
    <property type="match status" value="1"/>
</dbReference>
<dbReference type="EMBL" id="JAALLT010000004">
    <property type="protein sequence ID" value="NGP77959.1"/>
    <property type="molecule type" value="Genomic_DNA"/>
</dbReference>